<feature type="domain" description="NADP-dependent oxidoreductase" evidence="2">
    <location>
        <begin position="17"/>
        <end position="308"/>
    </location>
</feature>
<dbReference type="GO" id="GO:0016491">
    <property type="term" value="F:oxidoreductase activity"/>
    <property type="evidence" value="ECO:0007669"/>
    <property type="project" value="UniProtKB-KW"/>
</dbReference>
<keyword evidence="1" id="KW-0560">Oxidoreductase</keyword>
<dbReference type="STRING" id="363999.A0A439D2J9"/>
<dbReference type="InterPro" id="IPR036812">
    <property type="entry name" value="NAD(P)_OxRdtase_dom_sf"/>
</dbReference>
<reference evidence="4 5" key="1">
    <citation type="submission" date="2018-12" db="EMBL/GenBank/DDBJ databases">
        <title>Draft genome sequence of Xylaria grammica IHI A82.</title>
        <authorList>
            <person name="Buettner E."/>
            <person name="Kellner H."/>
        </authorList>
    </citation>
    <scope>NUCLEOTIDE SEQUENCE [LARGE SCALE GENOMIC DNA]</scope>
    <source>
        <strain evidence="4 5">IHI A82</strain>
    </source>
</reference>
<dbReference type="SUPFAM" id="SSF51430">
    <property type="entry name" value="NAD(P)-linked oxidoreductase"/>
    <property type="match status" value="1"/>
</dbReference>
<dbReference type="Proteomes" id="UP000286045">
    <property type="component" value="Unassembled WGS sequence"/>
</dbReference>
<sequence length="840" mass="93479">MPGQPPPTAIAGKPVSPIGYGMMNLTLYGTVSRDDAIKSLKAAIENGANFWNGGLFYGPPDSNSLTLLKDYFTKYPEDAPKVVLSVKGAYNRATFTPECSPEAIRASVDEALRLLDGTHPIDLFECARIDPTVPVEDMVRTLVELIKEGKIGSYGLSEVNAQTIRRAHAVHPPAGVEIELSLFSRHALEKGGIVDTCHELGIPIIGYSVLDRGWLTGQLKTLDDLPKDDVRHHFPRFRPGAFEQNVKLAELVEGVARKKGVTPAQVAIAWVKQQGVLPIPGAVKASRVEENSKGIELSDAELSELQQALDKYQVVGSRYPEAFVAAFSAIIPDIVAATPDDPGLFESPRPEFTLQLIISPSDVFAHWDDLAQQLGLDGNVVRHDPKRRDRMRAAYTRGVLLQMGLPTHSIVTVLHCNTDCVFQTPIVHGSQHPTRHDVLPPIMSPHLEIFSSLSPSSIPSFTLFPALPLELRDEVWRLALERYQQVIKIRLRDRYLMDALLARQGDARPESRQDESYGAVVEGHQTLNKVFHVCRRSRDVAMAFYRVRLPCWFVTGLIADEAMKPGILYVNPEVDFLYIMRNEYTNGSSANQAIHFLNDFKTVHDPRHTGLLNLAIDFNGLSSTGGGPWGVDLASLDPSLNSSFTETLKQLRQVFFVQLQASGRYVLGYATDQPSSHNHVNRAVPTMPISLSFCRLHPDPRPIIASLSKVYLESNPGQMAHRWRRLLANYLGDGVQSETEYRVLLACTSMYEEILNYKDGQQWLEKENSAWSAVMGNDERSMRLLEEDTTQTAFGFWLFPLDAFGPLPRSPHDVFANTPPTFVDLTSARPDLALVELPHY</sequence>
<dbReference type="Pfam" id="PF00248">
    <property type="entry name" value="Aldo_ket_red"/>
    <property type="match status" value="1"/>
</dbReference>
<dbReference type="EMBL" id="RYZI01000189">
    <property type="protein sequence ID" value="RWA08672.1"/>
    <property type="molecule type" value="Genomic_DNA"/>
</dbReference>
<protein>
    <submittedName>
        <fullName evidence="4">Uncharacterized protein</fullName>
    </submittedName>
</protein>
<dbReference type="GO" id="GO:0005737">
    <property type="term" value="C:cytoplasm"/>
    <property type="evidence" value="ECO:0007669"/>
    <property type="project" value="TreeGrafter"/>
</dbReference>
<dbReference type="AlphaFoldDB" id="A0A439D2J9"/>
<comment type="caution">
    <text evidence="4">The sequence shown here is derived from an EMBL/GenBank/DDBJ whole genome shotgun (WGS) entry which is preliminary data.</text>
</comment>
<dbReference type="InterPro" id="IPR023210">
    <property type="entry name" value="NADP_OxRdtase_dom"/>
</dbReference>
<evidence type="ECO:0000256" key="1">
    <source>
        <dbReference type="ARBA" id="ARBA00023002"/>
    </source>
</evidence>
<feature type="domain" description="2EXR" evidence="3">
    <location>
        <begin position="461"/>
        <end position="577"/>
    </location>
</feature>
<dbReference type="InterPro" id="IPR050791">
    <property type="entry name" value="Aldo-Keto_reductase"/>
</dbReference>
<accession>A0A439D2J9</accession>
<dbReference type="InterPro" id="IPR045518">
    <property type="entry name" value="2EXR"/>
</dbReference>
<name>A0A439D2J9_9PEZI</name>
<dbReference type="PANTHER" id="PTHR43625">
    <property type="entry name" value="AFLATOXIN B1 ALDEHYDE REDUCTASE"/>
    <property type="match status" value="1"/>
</dbReference>
<dbReference type="Pfam" id="PF20150">
    <property type="entry name" value="2EXR"/>
    <property type="match status" value="1"/>
</dbReference>
<evidence type="ECO:0000259" key="2">
    <source>
        <dbReference type="Pfam" id="PF00248"/>
    </source>
</evidence>
<evidence type="ECO:0000313" key="5">
    <source>
        <dbReference type="Proteomes" id="UP000286045"/>
    </source>
</evidence>
<evidence type="ECO:0000313" key="4">
    <source>
        <dbReference type="EMBL" id="RWA08672.1"/>
    </source>
</evidence>
<evidence type="ECO:0000259" key="3">
    <source>
        <dbReference type="Pfam" id="PF20150"/>
    </source>
</evidence>
<proteinExistence type="predicted"/>
<keyword evidence="5" id="KW-1185">Reference proteome</keyword>
<organism evidence="4 5">
    <name type="scientific">Xylaria grammica</name>
    <dbReference type="NCBI Taxonomy" id="363999"/>
    <lineage>
        <taxon>Eukaryota</taxon>
        <taxon>Fungi</taxon>
        <taxon>Dikarya</taxon>
        <taxon>Ascomycota</taxon>
        <taxon>Pezizomycotina</taxon>
        <taxon>Sordariomycetes</taxon>
        <taxon>Xylariomycetidae</taxon>
        <taxon>Xylariales</taxon>
        <taxon>Xylariaceae</taxon>
        <taxon>Xylaria</taxon>
    </lineage>
</organism>
<dbReference type="CDD" id="cd19077">
    <property type="entry name" value="AKR_AKR8A1-2"/>
    <property type="match status" value="1"/>
</dbReference>
<dbReference type="PANTHER" id="PTHR43625:SF78">
    <property type="entry name" value="PYRIDOXAL REDUCTASE-RELATED"/>
    <property type="match status" value="1"/>
</dbReference>
<gene>
    <name evidence="4" type="ORF">EKO27_g6436</name>
</gene>
<dbReference type="Gene3D" id="3.20.20.100">
    <property type="entry name" value="NADP-dependent oxidoreductase domain"/>
    <property type="match status" value="1"/>
</dbReference>